<accession>A0A1W1XR13</accession>
<evidence type="ECO:0008006" key="3">
    <source>
        <dbReference type="Google" id="ProtNLM"/>
    </source>
</evidence>
<evidence type="ECO:0000313" key="2">
    <source>
        <dbReference type="Proteomes" id="UP000192468"/>
    </source>
</evidence>
<keyword evidence="2" id="KW-1185">Reference proteome</keyword>
<proteinExistence type="predicted"/>
<sequence>MEQIIQDIKATLINFQEKYNQRNFDNIQSYVKEFFVDEEDTSFIGAGLDSWCFGLEKITNMIETYWEDESNYLEKIELDIDKAVINVENSAAIIALHGKNTRNIKEEKVCEAMIAQLSKTLNNEDLSKSDLINLSVKITETLNHIKMGEEYVFPFRITIVMVNDGLKWMIKHMNLSYCAGDLNMLNNENIDDKYKTIPIDNKDSIEVREVQEVLKTLQEAYDKRDASLVDSYGEELLDNNELTSIIGTDSGEVFYGFNEAKELLESDWKYWGDFNLNRENSFISILNNIAVVCSKSLIKFTWPEKRVCSWPKGALEYYFKENKTNTELLNLMLVSINNALHTLLIENNKSTLSMRFVGVLVKREGKWKFNHMHFSDCVDNTPARLED</sequence>
<gene>
    <name evidence="1" type="ORF">SAMN02745134_02781</name>
</gene>
<dbReference type="OrthoDB" id="1876404at2"/>
<protein>
    <recommendedName>
        <fullName evidence="3">SnoaL-like domain-containing protein</fullName>
    </recommendedName>
</protein>
<dbReference type="Proteomes" id="UP000192468">
    <property type="component" value="Unassembled WGS sequence"/>
</dbReference>
<name>A0A1W1XR13_9CLOT</name>
<dbReference type="AlphaFoldDB" id="A0A1W1XR13"/>
<dbReference type="RefSeq" id="WP_084116593.1">
    <property type="nucleotide sequence ID" value="NZ_FWXH01000012.1"/>
</dbReference>
<organism evidence="1 2">
    <name type="scientific">Clostridium acidisoli DSM 12555</name>
    <dbReference type="NCBI Taxonomy" id="1121291"/>
    <lineage>
        <taxon>Bacteria</taxon>
        <taxon>Bacillati</taxon>
        <taxon>Bacillota</taxon>
        <taxon>Clostridia</taxon>
        <taxon>Eubacteriales</taxon>
        <taxon>Clostridiaceae</taxon>
        <taxon>Clostridium</taxon>
    </lineage>
</organism>
<dbReference type="Gene3D" id="3.10.450.50">
    <property type="match status" value="1"/>
</dbReference>
<evidence type="ECO:0000313" key="1">
    <source>
        <dbReference type="EMBL" id="SMC26314.1"/>
    </source>
</evidence>
<dbReference type="EMBL" id="FWXH01000012">
    <property type="protein sequence ID" value="SMC26314.1"/>
    <property type="molecule type" value="Genomic_DNA"/>
</dbReference>
<reference evidence="1 2" key="1">
    <citation type="submission" date="2017-04" db="EMBL/GenBank/DDBJ databases">
        <authorList>
            <person name="Afonso C.L."/>
            <person name="Miller P.J."/>
            <person name="Scott M.A."/>
            <person name="Spackman E."/>
            <person name="Goraichik I."/>
            <person name="Dimitrov K.M."/>
            <person name="Suarez D.L."/>
            <person name="Swayne D.E."/>
        </authorList>
    </citation>
    <scope>NUCLEOTIDE SEQUENCE [LARGE SCALE GENOMIC DNA]</scope>
    <source>
        <strain evidence="1 2">DSM 12555</strain>
    </source>
</reference>